<dbReference type="Pfam" id="PF17210">
    <property type="entry name" value="SdrD_B"/>
    <property type="match status" value="6"/>
</dbReference>
<keyword evidence="5" id="KW-0812">Transmembrane</keyword>
<feature type="compositionally biased region" description="Basic and acidic residues" evidence="4">
    <location>
        <begin position="432"/>
        <end position="441"/>
    </location>
</feature>
<organism evidence="8 9">
    <name type="scientific">Amycolatopsis roodepoortensis</name>
    <dbReference type="NCBI Taxonomy" id="700274"/>
    <lineage>
        <taxon>Bacteria</taxon>
        <taxon>Bacillati</taxon>
        <taxon>Actinomycetota</taxon>
        <taxon>Actinomycetes</taxon>
        <taxon>Pseudonocardiales</taxon>
        <taxon>Pseudonocardiaceae</taxon>
        <taxon>Amycolatopsis</taxon>
    </lineage>
</organism>
<comment type="subcellular location">
    <subcellularLocation>
        <location evidence="1">Secreted</location>
    </subcellularLocation>
</comment>
<keyword evidence="3 6" id="KW-0732">Signal</keyword>
<feature type="compositionally biased region" description="Basic and acidic residues" evidence="4">
    <location>
        <begin position="557"/>
        <end position="566"/>
    </location>
</feature>
<feature type="region of interest" description="Disordered" evidence="4">
    <location>
        <begin position="1066"/>
        <end position="1120"/>
    </location>
</feature>
<gene>
    <name evidence="8" type="ORF">H4W30_004771</name>
</gene>
<evidence type="ECO:0000256" key="6">
    <source>
        <dbReference type="SAM" id="SignalP"/>
    </source>
</evidence>
<feature type="domain" description="SD-repeat containing protein B" evidence="7">
    <location>
        <begin position="475"/>
        <end position="593"/>
    </location>
</feature>
<feature type="region of interest" description="Disordered" evidence="4">
    <location>
        <begin position="427"/>
        <end position="458"/>
    </location>
</feature>
<evidence type="ECO:0000313" key="8">
    <source>
        <dbReference type="EMBL" id="MBE1577711.1"/>
    </source>
</evidence>
<dbReference type="PANTHER" id="PTHR23303">
    <property type="entry name" value="CARBOXYPEPTIDASE REGULATORY REGION-CONTAINING"/>
    <property type="match status" value="1"/>
</dbReference>
<feature type="domain" description="SD-repeat containing protein B" evidence="7">
    <location>
        <begin position="723"/>
        <end position="841"/>
    </location>
</feature>
<feature type="region of interest" description="Disordered" evidence="4">
    <location>
        <begin position="925"/>
        <end position="972"/>
    </location>
</feature>
<evidence type="ECO:0000256" key="2">
    <source>
        <dbReference type="ARBA" id="ARBA00022525"/>
    </source>
</evidence>
<evidence type="ECO:0000256" key="1">
    <source>
        <dbReference type="ARBA" id="ARBA00004613"/>
    </source>
</evidence>
<sequence>MARRSRTRLASLTSVMLVMAGVAAVQTAAAPAASATTQNGYVFNDAWQLQNPGSAASQYSDDSFASSAATTATTSIPLSSGAVTVTAGFKAGADQLPGTNVLTNGTNQAAYGATAAMFTGAPTPSQLPALGVLTAASSCDGALGTAAHQNFSGVCRTTGELTLTFSKAVTNPVLDISGLGGLAMNAEQNNDGTAAYARGSFDNTHWTITSPGVRFANPSTGKTNLTVDGTTLNVTSNNTSAYCDHPQPDPNSNIPLAQRKIPPQSMAGCGSATLQGTFTSVTFRLDTEVSPFSKHPGGGTLYTKSGDQYADGINGLNVVNSEKALLPRGVTDLYTGDLHRISLRLQELNSLGDRVWRDTNANGLQDQGEPGVAGVKAELLDCLGSPVDGNGDGTPDSTTTGADGEYLFEGLKDGCYEVRFTAPDGTAFTAKDAGDDAKDSDADTTTGISGQTTLGPDKRQDLTIDASLVDKPSNKLGDYVWQDTDRDGVQDSGEPGVPGVTVNLLDCQGQPVDGNGDGTPDTTTTDADGKYLFEGLKDGCYEVEFVKPAGKNFTTKDTGDDAKDSDADTTTGISGQTTLGPDKREDLTIDAGLVNPTYELGDLVWRDTDRDGVQHDGEPGVPNVPVALLDCSDQPVAGPSGGPLTTVTDANGRYRFTGLEAGCYHVKFTAPDGESFTKQLSGPDKAKDSNADVATGISDDIVLGPDNPKDETIDAGLVTPTNRLGDTVWQDTDRDGLQDDGEPGVPNVPVALLDCSGRPITGPDGNPVTATTDANGKYLFDGLVDGCYAVKFTPPAGTTFTRQHAGTDTAEDSDADPTTGTTQQVTLGAGNREDLTLDAGLVLPNPITYEVGDTVWQDTNGNGVQDEGERGVPNVPVALLDCSGKPVQGPDGKPLTTKTDANGHYRFTGLGEGCYQVKFTAPDGQEFTTAHTGPDGAKDSDADPATGLSRPVKLGPDNPKDETIDAGLVTPSNSLGDRVWADADGNGLQDAGELGIEGVTAHLLDCSGKPVKGPDGQPYVAVTDMNGHYLFTGLRDGGYRVRFDRATAKGDYPAWAFTKWHARDPAKDSNAAAGGETGCVQLGKGNRTNLTVDAGLRPSGPEGAPGNPGPGTPGNTSDSGPLAYTGFELAGILGLAVLLLGGGGAALLIARRRKPQEES</sequence>
<accession>A0ABR9LAK1</accession>
<keyword evidence="5" id="KW-0472">Membrane</keyword>
<feature type="chain" id="PRO_5046623215" evidence="6">
    <location>
        <begin position="21"/>
        <end position="1159"/>
    </location>
</feature>
<dbReference type="RefSeq" id="WP_192744835.1">
    <property type="nucleotide sequence ID" value="NZ_JADBEJ010000005.1"/>
</dbReference>
<keyword evidence="9" id="KW-1185">Reference proteome</keyword>
<evidence type="ECO:0000259" key="7">
    <source>
        <dbReference type="Pfam" id="PF17210"/>
    </source>
</evidence>
<evidence type="ECO:0000313" key="9">
    <source>
        <dbReference type="Proteomes" id="UP000656548"/>
    </source>
</evidence>
<evidence type="ECO:0000256" key="5">
    <source>
        <dbReference type="SAM" id="Phobius"/>
    </source>
</evidence>
<feature type="transmembrane region" description="Helical" evidence="5">
    <location>
        <begin position="1129"/>
        <end position="1150"/>
    </location>
</feature>
<dbReference type="SUPFAM" id="SSF117074">
    <property type="entry name" value="Hypothetical protein PA1324"/>
    <property type="match status" value="6"/>
</dbReference>
<feature type="domain" description="SD-repeat containing protein B" evidence="7">
    <location>
        <begin position="599"/>
        <end position="717"/>
    </location>
</feature>
<dbReference type="EMBL" id="JADBEJ010000005">
    <property type="protein sequence ID" value="MBE1577711.1"/>
    <property type="molecule type" value="Genomic_DNA"/>
</dbReference>
<dbReference type="Proteomes" id="UP000656548">
    <property type="component" value="Unassembled WGS sequence"/>
</dbReference>
<evidence type="ECO:0000256" key="4">
    <source>
        <dbReference type="SAM" id="MobiDB-lite"/>
    </source>
</evidence>
<protein>
    <submittedName>
        <fullName evidence="8">Protocatechuate 3,4-dioxygenase beta subunit</fullName>
    </submittedName>
</protein>
<dbReference type="Gene3D" id="2.60.40.10">
    <property type="entry name" value="Immunoglobulins"/>
    <property type="match status" value="6"/>
</dbReference>
<comment type="caution">
    <text evidence="8">The sequence shown here is derived from an EMBL/GenBank/DDBJ whole genome shotgun (WGS) entry which is preliminary data.</text>
</comment>
<dbReference type="PANTHER" id="PTHR23303:SF15">
    <property type="entry name" value="COLOSSIN-A"/>
    <property type="match status" value="1"/>
</dbReference>
<feature type="region of interest" description="Disordered" evidence="4">
    <location>
        <begin position="698"/>
        <end position="717"/>
    </location>
</feature>
<evidence type="ECO:0000256" key="3">
    <source>
        <dbReference type="ARBA" id="ARBA00022729"/>
    </source>
</evidence>
<feature type="signal peptide" evidence="6">
    <location>
        <begin position="1"/>
        <end position="20"/>
    </location>
</feature>
<feature type="region of interest" description="Disordered" evidence="4">
    <location>
        <begin position="798"/>
        <end position="825"/>
    </location>
</feature>
<keyword evidence="5" id="KW-1133">Transmembrane helix</keyword>
<reference evidence="8 9" key="1">
    <citation type="submission" date="2020-10" db="EMBL/GenBank/DDBJ databases">
        <title>Sequencing the genomes of 1000 actinobacteria strains.</title>
        <authorList>
            <person name="Klenk H.-P."/>
        </authorList>
    </citation>
    <scope>NUCLEOTIDE SEQUENCE [LARGE SCALE GENOMIC DNA]</scope>
    <source>
        <strain evidence="8 9">DSM 46661</strain>
    </source>
</reference>
<feature type="region of interest" description="Disordered" evidence="4">
    <location>
        <begin position="554"/>
        <end position="583"/>
    </location>
</feature>
<dbReference type="InterPro" id="IPR013783">
    <property type="entry name" value="Ig-like_fold"/>
</dbReference>
<feature type="domain" description="SD-repeat containing protein B" evidence="7">
    <location>
        <begin position="974"/>
        <end position="1096"/>
    </location>
</feature>
<feature type="domain" description="SD-repeat containing protein B" evidence="7">
    <location>
        <begin position="850"/>
        <end position="968"/>
    </location>
</feature>
<dbReference type="InterPro" id="IPR051417">
    <property type="entry name" value="SDr/BOS_complex"/>
</dbReference>
<feature type="compositionally biased region" description="Polar residues" evidence="4">
    <location>
        <begin position="816"/>
        <end position="825"/>
    </location>
</feature>
<name>A0ABR9LAK1_9PSEU</name>
<keyword evidence="2" id="KW-0964">Secreted</keyword>
<dbReference type="InterPro" id="IPR033764">
    <property type="entry name" value="Sdr_B"/>
</dbReference>
<proteinExistence type="predicted"/>
<feature type="domain" description="SD-repeat containing protein B" evidence="7">
    <location>
        <begin position="350"/>
        <end position="467"/>
    </location>
</feature>